<evidence type="ECO:0000259" key="4">
    <source>
        <dbReference type="Pfam" id="PF00205"/>
    </source>
</evidence>
<keyword evidence="2 3" id="KW-0786">Thiamine pyrophosphate</keyword>
<dbReference type="GeneID" id="24823719"/>
<comment type="similarity">
    <text evidence="1 3">Belongs to the TPP enzyme family.</text>
</comment>
<dbReference type="SUPFAM" id="SSF52467">
    <property type="entry name" value="DHS-like NAD/FAD-binding domain"/>
    <property type="match status" value="1"/>
</dbReference>
<evidence type="ECO:0000259" key="5">
    <source>
        <dbReference type="Pfam" id="PF02775"/>
    </source>
</evidence>
<dbReference type="GO" id="GO:0005948">
    <property type="term" value="C:acetolactate synthase complex"/>
    <property type="evidence" value="ECO:0007669"/>
    <property type="project" value="TreeGrafter"/>
</dbReference>
<feature type="domain" description="Thiamine pyrophosphate enzyme central" evidence="4">
    <location>
        <begin position="187"/>
        <end position="320"/>
    </location>
</feature>
<evidence type="ECO:0000313" key="7">
    <source>
        <dbReference type="EMBL" id="AKB51440.1"/>
    </source>
</evidence>
<dbReference type="GO" id="GO:0000287">
    <property type="term" value="F:magnesium ion binding"/>
    <property type="evidence" value="ECO:0007669"/>
    <property type="project" value="InterPro"/>
</dbReference>
<dbReference type="PATRIC" id="fig|1434109.4.peg.2815"/>
<evidence type="ECO:0000256" key="2">
    <source>
        <dbReference type="ARBA" id="ARBA00023052"/>
    </source>
</evidence>
<dbReference type="InterPro" id="IPR012001">
    <property type="entry name" value="Thiamin_PyroP_enz_TPP-bd_dom"/>
</dbReference>
<evidence type="ECO:0000256" key="1">
    <source>
        <dbReference type="ARBA" id="ARBA00007812"/>
    </source>
</evidence>
<organism evidence="7 8">
    <name type="scientific">Methanosarcina barkeri str. Wiesmoor</name>
    <dbReference type="NCBI Taxonomy" id="1434109"/>
    <lineage>
        <taxon>Archaea</taxon>
        <taxon>Methanobacteriati</taxon>
        <taxon>Methanobacteriota</taxon>
        <taxon>Stenosarchaea group</taxon>
        <taxon>Methanomicrobia</taxon>
        <taxon>Methanosarcinales</taxon>
        <taxon>Methanosarcinaceae</taxon>
        <taxon>Methanosarcina</taxon>
    </lineage>
</organism>
<dbReference type="GO" id="GO:0044272">
    <property type="term" value="P:sulfur compound biosynthetic process"/>
    <property type="evidence" value="ECO:0007669"/>
    <property type="project" value="UniProtKB-ARBA"/>
</dbReference>
<dbReference type="NCBIfam" id="NF006187">
    <property type="entry name" value="PRK08322.1"/>
    <property type="match status" value="1"/>
</dbReference>
<dbReference type="InterPro" id="IPR045229">
    <property type="entry name" value="TPP_enz"/>
</dbReference>
<dbReference type="SUPFAM" id="SSF52518">
    <property type="entry name" value="Thiamin diphosphate-binding fold (THDP-binding)"/>
    <property type="match status" value="2"/>
</dbReference>
<dbReference type="PANTHER" id="PTHR18968">
    <property type="entry name" value="THIAMINE PYROPHOSPHATE ENZYMES"/>
    <property type="match status" value="1"/>
</dbReference>
<evidence type="ECO:0000259" key="6">
    <source>
        <dbReference type="Pfam" id="PF02776"/>
    </source>
</evidence>
<gene>
    <name evidence="7" type="ORF">MSBRW_2187</name>
</gene>
<dbReference type="InterPro" id="IPR029035">
    <property type="entry name" value="DHS-like_NAD/FAD-binding_dom"/>
</dbReference>
<dbReference type="Gene3D" id="3.40.50.1220">
    <property type="entry name" value="TPP-binding domain"/>
    <property type="match status" value="1"/>
</dbReference>
<dbReference type="KEGG" id="mbw:MSBRW_2187"/>
<dbReference type="CDD" id="cd02010">
    <property type="entry name" value="TPP_ALS"/>
    <property type="match status" value="1"/>
</dbReference>
<dbReference type="InterPro" id="IPR029061">
    <property type="entry name" value="THDP-binding"/>
</dbReference>
<name>A0A0E3QMB1_METBA</name>
<sequence length="544" mass="60227">MKASDLFVAQLEEEGVEYIFGLPGEENLDLLESLRTSRIKLIVTRHEQAAAFMAATYGRLTGKPGVCFSTLGPGATNLVTGVAQAQLIGAPFISISGQKALIDNWQARFQLVNAIRMMEPLCKKAVSITDPGMIPTVLRNAFKHAEADKPGAIHIELPEDVAEEETEATVQKRSEIKIPYPDPEAVKRASIMICGAKNPLIIVSSGANRKAITEELENFVENTGIYLVHTQMGKGVVPDDCSYSLFATGIHARDYVNCGIDGADLIITIGYDIVEYPPYLWNSTLDKQIINIDFVESVPDRYFNPTVEVIGDIASSIRELAASIPEKREFPIFEHTRNFIKEKINGAARKSYPPIPQAVVQSVRKVLGREDIITLDNGIYKLWFARLYKTYAPNTVLLDNALATMGAGLPSGITAKLLHPERRVLAICGDGGFMMNCQELETAIRYEIPVVVLILNDNGFGFIKWKQKKMHFENFGLNYGNPDFSLFARSFGAVGIRIKEDDDLAEVLEKAFSLNKVAVIECPIDYSVNYETFSIELGKLTCKF</sequence>
<dbReference type="PANTHER" id="PTHR18968:SF129">
    <property type="entry name" value="ACETOLACTATE SYNTHASE"/>
    <property type="match status" value="1"/>
</dbReference>
<dbReference type="Gene3D" id="3.40.50.970">
    <property type="match status" value="2"/>
</dbReference>
<dbReference type="HOGENOM" id="CLU_013748_3_2_2"/>
<dbReference type="GO" id="GO:0009097">
    <property type="term" value="P:isoleucine biosynthetic process"/>
    <property type="evidence" value="ECO:0007669"/>
    <property type="project" value="TreeGrafter"/>
</dbReference>
<reference evidence="7 8" key="1">
    <citation type="submission" date="2014-07" db="EMBL/GenBank/DDBJ databases">
        <title>Methanogenic archaea and the global carbon cycle.</title>
        <authorList>
            <person name="Henriksen J.R."/>
            <person name="Luke J."/>
            <person name="Reinhart S."/>
            <person name="Benedict M.N."/>
            <person name="Youngblut N.D."/>
            <person name="Metcalf M.E."/>
            <person name="Whitaker R.J."/>
            <person name="Metcalf W.W."/>
        </authorList>
    </citation>
    <scope>NUCLEOTIDE SEQUENCE [LARGE SCALE GENOMIC DNA]</scope>
    <source>
        <strain evidence="7 8">Wiesmoor</strain>
    </source>
</reference>
<evidence type="ECO:0000256" key="3">
    <source>
        <dbReference type="RuleBase" id="RU362132"/>
    </source>
</evidence>
<dbReference type="AlphaFoldDB" id="A0A0E3QMB1"/>
<proteinExistence type="inferred from homology"/>
<dbReference type="Proteomes" id="UP000033038">
    <property type="component" value="Chromosome"/>
</dbReference>
<dbReference type="RefSeq" id="WP_011307496.1">
    <property type="nucleotide sequence ID" value="NZ_CP009526.1"/>
</dbReference>
<dbReference type="FunFam" id="3.40.50.970:FF:000007">
    <property type="entry name" value="Acetolactate synthase"/>
    <property type="match status" value="1"/>
</dbReference>
<accession>A0A0E3QMB1</accession>
<dbReference type="CDD" id="cd07035">
    <property type="entry name" value="TPP_PYR_POX_like"/>
    <property type="match status" value="1"/>
</dbReference>
<dbReference type="Pfam" id="PF02775">
    <property type="entry name" value="TPP_enzyme_C"/>
    <property type="match status" value="1"/>
</dbReference>
<dbReference type="InterPro" id="IPR011766">
    <property type="entry name" value="TPP_enzyme_TPP-bd"/>
</dbReference>
<dbReference type="GO" id="GO:0009099">
    <property type="term" value="P:L-valine biosynthetic process"/>
    <property type="evidence" value="ECO:0007669"/>
    <property type="project" value="TreeGrafter"/>
</dbReference>
<dbReference type="Pfam" id="PF02776">
    <property type="entry name" value="TPP_enzyme_N"/>
    <property type="match status" value="1"/>
</dbReference>
<dbReference type="GO" id="GO:0030976">
    <property type="term" value="F:thiamine pyrophosphate binding"/>
    <property type="evidence" value="ECO:0007669"/>
    <property type="project" value="InterPro"/>
</dbReference>
<dbReference type="GO" id="GO:0050660">
    <property type="term" value="F:flavin adenine dinucleotide binding"/>
    <property type="evidence" value="ECO:0007669"/>
    <property type="project" value="TreeGrafter"/>
</dbReference>
<feature type="domain" description="Thiamine pyrophosphate enzyme TPP-binding" evidence="5">
    <location>
        <begin position="376"/>
        <end position="522"/>
    </location>
</feature>
<dbReference type="EMBL" id="CP009526">
    <property type="protein sequence ID" value="AKB51440.1"/>
    <property type="molecule type" value="Genomic_DNA"/>
</dbReference>
<feature type="domain" description="Thiamine pyrophosphate enzyme N-terminal TPP-binding" evidence="6">
    <location>
        <begin position="1"/>
        <end position="110"/>
    </location>
</feature>
<dbReference type="Pfam" id="PF00205">
    <property type="entry name" value="TPP_enzyme_M"/>
    <property type="match status" value="1"/>
</dbReference>
<protein>
    <submittedName>
        <fullName evidence="7">Acetolactate synthase</fullName>
    </submittedName>
</protein>
<evidence type="ECO:0000313" key="8">
    <source>
        <dbReference type="Proteomes" id="UP000033038"/>
    </source>
</evidence>
<dbReference type="InterPro" id="IPR012000">
    <property type="entry name" value="Thiamin_PyroP_enz_cen_dom"/>
</dbReference>
<dbReference type="GO" id="GO:0003984">
    <property type="term" value="F:acetolactate synthase activity"/>
    <property type="evidence" value="ECO:0007669"/>
    <property type="project" value="TreeGrafter"/>
</dbReference>